<dbReference type="PROSITE" id="PS00107">
    <property type="entry name" value="PROTEIN_KINASE_ATP"/>
    <property type="match status" value="1"/>
</dbReference>
<keyword evidence="3 6" id="KW-0547">Nucleotide-binding</keyword>
<feature type="binding site" evidence="6">
    <location>
        <position position="115"/>
    </location>
    <ligand>
        <name>ATP</name>
        <dbReference type="ChEBI" id="CHEBI:30616"/>
    </ligand>
</feature>
<dbReference type="PROSITE" id="PS50011">
    <property type="entry name" value="PROTEIN_KINASE_DOM"/>
    <property type="match status" value="1"/>
</dbReference>
<dbReference type="InterPro" id="IPR036322">
    <property type="entry name" value="WD40_repeat_dom_sf"/>
</dbReference>
<evidence type="ECO:0000256" key="2">
    <source>
        <dbReference type="ARBA" id="ARBA00022737"/>
    </source>
</evidence>
<evidence type="ECO:0000313" key="9">
    <source>
        <dbReference type="EMBL" id="APZ91842.1"/>
    </source>
</evidence>
<evidence type="ECO:0000256" key="3">
    <source>
        <dbReference type="ARBA" id="ARBA00022741"/>
    </source>
</evidence>
<feature type="repeat" description="WD" evidence="5">
    <location>
        <begin position="1057"/>
        <end position="1086"/>
    </location>
</feature>
<dbReference type="STRING" id="1891926.Fuma_01438"/>
<dbReference type="KEGG" id="fmr:Fuma_01438"/>
<dbReference type="CDD" id="cd14014">
    <property type="entry name" value="STKc_PknB_like"/>
    <property type="match status" value="1"/>
</dbReference>
<dbReference type="EC" id="2.7.11.1" evidence="9"/>
<gene>
    <name evidence="9" type="primary">pknB_5</name>
    <name evidence="9" type="ORF">Fuma_01438</name>
</gene>
<dbReference type="SUPFAM" id="SSF56112">
    <property type="entry name" value="Protein kinase-like (PK-like)"/>
    <property type="match status" value="1"/>
</dbReference>
<evidence type="ECO:0000256" key="4">
    <source>
        <dbReference type="ARBA" id="ARBA00022840"/>
    </source>
</evidence>
<organism evidence="9 10">
    <name type="scientific">Fuerstiella marisgermanici</name>
    <dbReference type="NCBI Taxonomy" id="1891926"/>
    <lineage>
        <taxon>Bacteria</taxon>
        <taxon>Pseudomonadati</taxon>
        <taxon>Planctomycetota</taxon>
        <taxon>Planctomycetia</taxon>
        <taxon>Planctomycetales</taxon>
        <taxon>Planctomycetaceae</taxon>
        <taxon>Fuerstiella</taxon>
    </lineage>
</organism>
<keyword evidence="2" id="KW-0677">Repeat</keyword>
<dbReference type="PROSITE" id="PS50294">
    <property type="entry name" value="WD_REPEATS_REGION"/>
    <property type="match status" value="2"/>
</dbReference>
<dbReference type="InterPro" id="IPR011009">
    <property type="entry name" value="Kinase-like_dom_sf"/>
</dbReference>
<keyword evidence="7" id="KW-0812">Transmembrane</keyword>
<feature type="repeat" description="WD" evidence="5">
    <location>
        <begin position="1015"/>
        <end position="1056"/>
    </location>
</feature>
<dbReference type="InterPro" id="IPR019775">
    <property type="entry name" value="WD40_repeat_CS"/>
</dbReference>
<protein>
    <submittedName>
        <fullName evidence="9">Serine/threonine-protein kinase PknB</fullName>
        <ecNumber evidence="9">2.7.11.1</ecNumber>
    </submittedName>
</protein>
<dbReference type="EMBL" id="CP017641">
    <property type="protein sequence ID" value="APZ91842.1"/>
    <property type="molecule type" value="Genomic_DNA"/>
</dbReference>
<dbReference type="InterPro" id="IPR015943">
    <property type="entry name" value="WD40/YVTN_repeat-like_dom_sf"/>
</dbReference>
<accession>A0A1P8WCQ8</accession>
<dbReference type="Gene3D" id="2.130.10.10">
    <property type="entry name" value="YVTN repeat-like/Quinoprotein amine dehydrogenase"/>
    <property type="match status" value="4"/>
</dbReference>
<evidence type="ECO:0000256" key="7">
    <source>
        <dbReference type="SAM" id="Phobius"/>
    </source>
</evidence>
<keyword evidence="1 5" id="KW-0853">WD repeat</keyword>
<dbReference type="AlphaFoldDB" id="A0A1P8WCQ8"/>
<dbReference type="CDD" id="cd00200">
    <property type="entry name" value="WD40"/>
    <property type="match status" value="1"/>
</dbReference>
<dbReference type="GO" id="GO:0005524">
    <property type="term" value="F:ATP binding"/>
    <property type="evidence" value="ECO:0007669"/>
    <property type="project" value="UniProtKB-UniRule"/>
</dbReference>
<keyword evidence="7" id="KW-0472">Membrane</keyword>
<evidence type="ECO:0000256" key="5">
    <source>
        <dbReference type="PROSITE-ProRule" id="PRU00221"/>
    </source>
</evidence>
<keyword evidence="4 6" id="KW-0067">ATP-binding</keyword>
<dbReference type="SUPFAM" id="SSF50998">
    <property type="entry name" value="Quinoprotein alcohol dehydrogenase-like"/>
    <property type="match status" value="1"/>
</dbReference>
<dbReference type="PROSITE" id="PS00678">
    <property type="entry name" value="WD_REPEATS_1"/>
    <property type="match status" value="1"/>
</dbReference>
<proteinExistence type="predicted"/>
<dbReference type="Pfam" id="PF00069">
    <property type="entry name" value="Pkinase"/>
    <property type="match status" value="1"/>
</dbReference>
<evidence type="ECO:0000313" key="10">
    <source>
        <dbReference type="Proteomes" id="UP000187735"/>
    </source>
</evidence>
<dbReference type="PRINTS" id="PR00320">
    <property type="entry name" value="GPROTEINBRPT"/>
</dbReference>
<feature type="transmembrane region" description="Helical" evidence="7">
    <location>
        <begin position="379"/>
        <end position="401"/>
    </location>
</feature>
<dbReference type="InterPro" id="IPR008271">
    <property type="entry name" value="Ser/Thr_kinase_AS"/>
</dbReference>
<dbReference type="GO" id="GO:0004674">
    <property type="term" value="F:protein serine/threonine kinase activity"/>
    <property type="evidence" value="ECO:0007669"/>
    <property type="project" value="UniProtKB-EC"/>
</dbReference>
<dbReference type="SMART" id="SM00320">
    <property type="entry name" value="WD40"/>
    <property type="match status" value="6"/>
</dbReference>
<dbReference type="Pfam" id="PF00400">
    <property type="entry name" value="WD40"/>
    <property type="match status" value="4"/>
</dbReference>
<evidence type="ECO:0000256" key="6">
    <source>
        <dbReference type="PROSITE-ProRule" id="PRU10141"/>
    </source>
</evidence>
<evidence type="ECO:0000259" key="8">
    <source>
        <dbReference type="PROSITE" id="PS50011"/>
    </source>
</evidence>
<dbReference type="PROSITE" id="PS50082">
    <property type="entry name" value="WD_REPEATS_2"/>
    <property type="match status" value="4"/>
</dbReference>
<dbReference type="OrthoDB" id="251414at2"/>
<dbReference type="RefSeq" id="WP_077023537.1">
    <property type="nucleotide sequence ID" value="NZ_CP017641.1"/>
</dbReference>
<keyword evidence="9" id="KW-0418">Kinase</keyword>
<feature type="domain" description="Protein kinase" evidence="8">
    <location>
        <begin position="86"/>
        <end position="355"/>
    </location>
</feature>
<dbReference type="SUPFAM" id="SSF50978">
    <property type="entry name" value="WD40 repeat-like"/>
    <property type="match status" value="1"/>
</dbReference>
<sequence length="1099" mass="121509">MISETPPNHDDPLKALAASERLRVDELIDEFELARDAGRPVTVETLCAAEPELLSAVTDSLARLAAVDQRRHLLDTANRPKQIGEFLVLEQIGVGGSGVVFRCQQKNPNRVVAVKVLKPTLDPEDQEKRFRREMRVFESVKTTGLAEVFVSGITQWNGVRCFWFAMQLLSGGRIDSYVFEHKCSQKTILRKFRSICVTLQAAHRQGIVHRDVKPSNILVSDDGEPHLVDFGVATIATFDDREATRSIEAMAGTLAWMAPEVVLGTLVTPDTRSDIYSLGVVLFQLLADKHPSGSTKLSFAEVTVRFQSDKAIRLSHATDNVSRDLDTFLCRLLDYDPDYRYQNMDDVIADTDRLLADEPVKARSVSAYERTWRWCRKNVLLSTITGAAFVAIVSALAIFFVSANRVQHFADQLRRTNAELEHSLDLRERAIVSARLAKMSDHLEADPQAASRQLNDATRFPPSLRGFSWDLLNFQADTEYFQILCDDEAIRAVHFSHDDSLIATVSDGGYLQVHDVASGKRLWRAPRVQRNTELRFSGDDAFLYCVSAEAGILQYDVASGQQQKVWLPETPCRRLIDYSEDAQSIVAQSRDNVLIRVDVASDEINTQAMDNNSRLAGLWFQDEGRVVGGSTHTGQLTTWRSPTLTPDSERDLTSIDSRLGSFRRAITNADMDDGPVYAVLNGRNEVVAIRPDARPEPTVQKFSVRNEQIMAIALRPPFDVLMTVPFQTRLISTQGRSRTRTFSDGVRRSLCCAVSSNGKRIAIGDEDGTVRVYGLQTPSIEHELQISAKSWPEHNFDSPLTTAGSDSGRFTFVGYLDGTLVTFDNETLASVSVAKIADGPVRGLAVPQSEEWVACGVASGATGVYVCQTSNLLSSTTDGRAAPANCVLEPTFQIPLPSVRTLRLGHADRTLFAAHRNGSLSAIDTETWKVRHTWHGHDDGAYSLDTFENLLVSGGSDGWIRVWNSETYELIAAWKAHNKRITGLQLSPDGDRVYSSSLDHTVAIWSIHGACVRRMKGHTSTVRDIAVSPDGKTLATASEDSTICLWDAEAGEAQLILDSHANLVQSVRFCPLGLLSTSQDGTTRLWGAHCDASKHPKPN</sequence>
<keyword evidence="10" id="KW-1185">Reference proteome</keyword>
<feature type="repeat" description="WD" evidence="5">
    <location>
        <begin position="974"/>
        <end position="1007"/>
    </location>
</feature>
<dbReference type="Gene3D" id="3.30.200.20">
    <property type="entry name" value="Phosphorylase Kinase, domain 1"/>
    <property type="match status" value="1"/>
</dbReference>
<dbReference type="InterPro" id="IPR001680">
    <property type="entry name" value="WD40_rpt"/>
</dbReference>
<dbReference type="InterPro" id="IPR020472">
    <property type="entry name" value="WD40_PAC1"/>
</dbReference>
<keyword evidence="9" id="KW-0808">Transferase</keyword>
<dbReference type="InterPro" id="IPR017441">
    <property type="entry name" value="Protein_kinase_ATP_BS"/>
</dbReference>
<evidence type="ECO:0000256" key="1">
    <source>
        <dbReference type="ARBA" id="ARBA00022574"/>
    </source>
</evidence>
<dbReference type="Gene3D" id="1.10.510.10">
    <property type="entry name" value="Transferase(Phosphotransferase) domain 1"/>
    <property type="match status" value="1"/>
</dbReference>
<dbReference type="PANTHER" id="PTHR19848">
    <property type="entry name" value="WD40 REPEAT PROTEIN"/>
    <property type="match status" value="1"/>
</dbReference>
<dbReference type="Proteomes" id="UP000187735">
    <property type="component" value="Chromosome"/>
</dbReference>
<keyword evidence="7" id="KW-1133">Transmembrane helix</keyword>
<dbReference type="PROSITE" id="PS00108">
    <property type="entry name" value="PROTEIN_KINASE_ST"/>
    <property type="match status" value="1"/>
</dbReference>
<dbReference type="SMART" id="SM00220">
    <property type="entry name" value="S_TKc"/>
    <property type="match status" value="1"/>
</dbReference>
<reference evidence="9 10" key="1">
    <citation type="journal article" date="2016" name="Front. Microbiol.">
        <title>Fuerstia marisgermanicae gen. nov., sp. nov., an Unusual Member of the Phylum Planctomycetes from the German Wadden Sea.</title>
        <authorList>
            <person name="Kohn T."/>
            <person name="Heuer A."/>
            <person name="Jogler M."/>
            <person name="Vollmers J."/>
            <person name="Boedeker C."/>
            <person name="Bunk B."/>
            <person name="Rast P."/>
            <person name="Borchert D."/>
            <person name="Glockner I."/>
            <person name="Freese H.M."/>
            <person name="Klenk H.P."/>
            <person name="Overmann J."/>
            <person name="Kaster A.K."/>
            <person name="Rohde M."/>
            <person name="Wiegand S."/>
            <person name="Jogler C."/>
        </authorList>
    </citation>
    <scope>NUCLEOTIDE SEQUENCE [LARGE SCALE GENOMIC DNA]</scope>
    <source>
        <strain evidence="9 10">NH11</strain>
    </source>
</reference>
<name>A0A1P8WCQ8_9PLAN</name>
<dbReference type="InterPro" id="IPR011047">
    <property type="entry name" value="Quinoprotein_ADH-like_sf"/>
</dbReference>
<dbReference type="PANTHER" id="PTHR19848:SF8">
    <property type="entry name" value="F-BOX AND WD REPEAT DOMAIN CONTAINING 7"/>
    <property type="match status" value="1"/>
</dbReference>
<dbReference type="InterPro" id="IPR000719">
    <property type="entry name" value="Prot_kinase_dom"/>
</dbReference>
<feature type="repeat" description="WD" evidence="5">
    <location>
        <begin position="934"/>
        <end position="973"/>
    </location>
</feature>